<dbReference type="EMBL" id="DUJN01000005">
    <property type="protein sequence ID" value="HII61287.1"/>
    <property type="molecule type" value="Genomic_DNA"/>
</dbReference>
<dbReference type="AlphaFoldDB" id="A0A832SMX9"/>
<gene>
    <name evidence="1" type="ORF">HA331_06005</name>
</gene>
<accession>A0A832SMX9</accession>
<sequence length="47" mass="5201">MVNFGLGFDISGLAIEALVTAKESKDFRVRVKEYTKALSNSAYLSFL</sequence>
<evidence type="ECO:0000313" key="2">
    <source>
        <dbReference type="Proteomes" id="UP000617544"/>
    </source>
</evidence>
<comment type="caution">
    <text evidence="1">The sequence shown here is derived from an EMBL/GenBank/DDBJ whole genome shotgun (WGS) entry which is preliminary data.</text>
</comment>
<dbReference type="Proteomes" id="UP000617544">
    <property type="component" value="Unassembled WGS sequence"/>
</dbReference>
<reference evidence="1" key="1">
    <citation type="journal article" date="2020" name="bioRxiv">
        <title>A rank-normalized archaeal taxonomy based on genome phylogeny resolves widespread incomplete and uneven classifications.</title>
        <authorList>
            <person name="Rinke C."/>
            <person name="Chuvochina M."/>
            <person name="Mussig A.J."/>
            <person name="Chaumeil P.-A."/>
            <person name="Waite D.W."/>
            <person name="Whitman W.B."/>
            <person name="Parks D.H."/>
            <person name="Hugenholtz P."/>
        </authorList>
    </citation>
    <scope>NUCLEOTIDE SEQUENCE</scope>
    <source>
        <strain evidence="1">UBA8834</strain>
    </source>
</reference>
<proteinExistence type="predicted"/>
<evidence type="ECO:0000313" key="1">
    <source>
        <dbReference type="EMBL" id="HII61287.1"/>
    </source>
</evidence>
<dbReference type="GeneID" id="43496785"/>
<dbReference type="RefSeq" id="WP_158298158.1">
    <property type="nucleotide sequence ID" value="NZ_DUJN01000005.1"/>
</dbReference>
<name>A0A832SMX9_PYRHR</name>
<organism evidence="1 2">
    <name type="scientific">Pyrococcus horikoshii</name>
    <dbReference type="NCBI Taxonomy" id="53953"/>
    <lineage>
        <taxon>Archaea</taxon>
        <taxon>Methanobacteriati</taxon>
        <taxon>Methanobacteriota</taxon>
        <taxon>Thermococci</taxon>
        <taxon>Thermococcales</taxon>
        <taxon>Thermococcaceae</taxon>
        <taxon>Pyrococcus</taxon>
    </lineage>
</organism>
<protein>
    <submittedName>
        <fullName evidence="1">Uncharacterized protein</fullName>
    </submittedName>
</protein>